<dbReference type="PANTHER" id="PTHR10272:SF0">
    <property type="entry name" value="PLATELET-ACTIVATING FACTOR ACETYLHYDROLASE"/>
    <property type="match status" value="1"/>
</dbReference>
<gene>
    <name evidence="6" type="ordered locus">MYSTI_05735</name>
</gene>
<sequence>MNRVGAVMFGALLLLAGVSKTVEAAEPPVARRANPFPLWGPLTPGPHAVGYKVLYRFDTSRTWAETRPYGKTFSPDLQGRPLRISIWYPASRAQGKTLRFEDYYRAGAAPKGFEDVEAQVPERDGGTYRGNFGDAYAVLAATPVNASMNAPAAKGRFPVVLTTGGQGALLTTNSTLAEYLASHGYVVVTVFTLGRSQGQPSLGLAPSEVAITVRDFEFTASVVRDLPNVDASRLAMVGHSMGGSAAVLFAMQNTNVSAVVGLDGTYGFPNPPAEPGILSVTEGYHYAPGRMQAALLDLRRQQPFIDLGAVRAFRHSERYLMTLAQTQHSSFTTGAMHHALALSEIEPNAAGITRRSSGEGFYWSCGVVQAFLDLQLKADPRGLDRMKQAVETNSRATLTQEPAMAARPPPATVFAQLEEQGLDAVIKAVEQFRRELPEEPVVEEAVFNERGYALLGQKKAEQAVRVFQLVAHFYPQSANAADSLGDAYVAAGQKEQARASFGRAIELAPADASLNNESRASLLTESARKLERLAP</sequence>
<dbReference type="Gene3D" id="1.25.40.10">
    <property type="entry name" value="Tetratricopeptide repeat domain"/>
    <property type="match status" value="1"/>
</dbReference>
<evidence type="ECO:0000256" key="4">
    <source>
        <dbReference type="PROSITE-ProRule" id="PRU00339"/>
    </source>
</evidence>
<dbReference type="Pfam" id="PF07224">
    <property type="entry name" value="Chlorophyllase"/>
    <property type="match status" value="1"/>
</dbReference>
<dbReference type="InterPro" id="IPR011990">
    <property type="entry name" value="TPR-like_helical_dom_sf"/>
</dbReference>
<dbReference type="SMART" id="SM00028">
    <property type="entry name" value="TPR"/>
    <property type="match status" value="2"/>
</dbReference>
<feature type="signal peptide" evidence="5">
    <location>
        <begin position="1"/>
        <end position="24"/>
    </location>
</feature>
<dbReference type="Gene3D" id="3.40.50.1820">
    <property type="entry name" value="alpha/beta hydrolase"/>
    <property type="match status" value="1"/>
</dbReference>
<dbReference type="KEGG" id="msd:MYSTI_05735"/>
<dbReference type="SUPFAM" id="SSF53474">
    <property type="entry name" value="alpha/beta-Hydrolases"/>
    <property type="match status" value="1"/>
</dbReference>
<dbReference type="PROSITE" id="PS50005">
    <property type="entry name" value="TPR"/>
    <property type="match status" value="1"/>
</dbReference>
<feature type="repeat" description="TPR" evidence="4">
    <location>
        <begin position="478"/>
        <end position="511"/>
    </location>
</feature>
<keyword evidence="4" id="KW-0802">TPR repeat</keyword>
<dbReference type="Proteomes" id="UP000011131">
    <property type="component" value="Chromosome"/>
</dbReference>
<keyword evidence="7" id="KW-1185">Reference proteome</keyword>
<dbReference type="GO" id="GO:0016042">
    <property type="term" value="P:lipid catabolic process"/>
    <property type="evidence" value="ECO:0007669"/>
    <property type="project" value="UniProtKB-KW"/>
</dbReference>
<dbReference type="HOGENOM" id="CLU_040520_0_0_7"/>
<dbReference type="GO" id="GO:0003847">
    <property type="term" value="F:1-alkyl-2-acetylglycerophosphocholine esterase activity"/>
    <property type="evidence" value="ECO:0007669"/>
    <property type="project" value="TreeGrafter"/>
</dbReference>
<dbReference type="PANTHER" id="PTHR10272">
    <property type="entry name" value="PLATELET-ACTIVATING FACTOR ACETYLHYDROLASE"/>
    <property type="match status" value="1"/>
</dbReference>
<dbReference type="EMBL" id="CP004025">
    <property type="protein sequence ID" value="AGC47011.1"/>
    <property type="molecule type" value="Genomic_DNA"/>
</dbReference>
<feature type="chain" id="PRO_5003984227" evidence="5">
    <location>
        <begin position="25"/>
        <end position="535"/>
    </location>
</feature>
<organism evidence="6 7">
    <name type="scientific">Myxococcus stipitatus (strain DSM 14675 / JCM 12634 / Mx s8)</name>
    <dbReference type="NCBI Taxonomy" id="1278073"/>
    <lineage>
        <taxon>Bacteria</taxon>
        <taxon>Pseudomonadati</taxon>
        <taxon>Myxococcota</taxon>
        <taxon>Myxococcia</taxon>
        <taxon>Myxococcales</taxon>
        <taxon>Cystobacterineae</taxon>
        <taxon>Myxococcaceae</taxon>
        <taxon>Myxococcus</taxon>
    </lineage>
</organism>
<dbReference type="SUPFAM" id="SSF48452">
    <property type="entry name" value="TPR-like"/>
    <property type="match status" value="1"/>
</dbReference>
<accession>L7UDM3</accession>
<keyword evidence="5" id="KW-0732">Signal</keyword>
<protein>
    <submittedName>
        <fullName evidence="6">Beta-lactamase</fullName>
    </submittedName>
</protein>
<keyword evidence="1" id="KW-0378">Hydrolase</keyword>
<name>L7UDM3_MYXSD</name>
<dbReference type="PATRIC" id="fig|1278073.3.peg.5816"/>
<dbReference type="AlphaFoldDB" id="L7UDM3"/>
<evidence type="ECO:0000256" key="5">
    <source>
        <dbReference type="SAM" id="SignalP"/>
    </source>
</evidence>
<keyword evidence="2" id="KW-0442">Lipid degradation</keyword>
<dbReference type="eggNOG" id="COG0412">
    <property type="taxonomic scope" value="Bacteria"/>
</dbReference>
<evidence type="ECO:0000256" key="1">
    <source>
        <dbReference type="ARBA" id="ARBA00022801"/>
    </source>
</evidence>
<evidence type="ECO:0000313" key="7">
    <source>
        <dbReference type="Proteomes" id="UP000011131"/>
    </source>
</evidence>
<dbReference type="InterPro" id="IPR019734">
    <property type="entry name" value="TPR_rpt"/>
</dbReference>
<evidence type="ECO:0000256" key="2">
    <source>
        <dbReference type="ARBA" id="ARBA00022963"/>
    </source>
</evidence>
<dbReference type="RefSeq" id="WP_015351266.1">
    <property type="nucleotide sequence ID" value="NC_020126.1"/>
</dbReference>
<dbReference type="OrthoDB" id="9814760at2"/>
<keyword evidence="3" id="KW-0443">Lipid metabolism</keyword>
<evidence type="ECO:0000256" key="3">
    <source>
        <dbReference type="ARBA" id="ARBA00023098"/>
    </source>
</evidence>
<dbReference type="STRING" id="1278073.MYSTI_05735"/>
<proteinExistence type="predicted"/>
<reference evidence="6 7" key="1">
    <citation type="journal article" date="2013" name="Genome Announc.">
        <title>Complete genome sequence of Myxococcus stipitatus strain DSM 14675, a fruiting myxobacterium.</title>
        <authorList>
            <person name="Huntley S."/>
            <person name="Kneip S."/>
            <person name="Treuner-Lange A."/>
            <person name="Sogaard-Andersen L."/>
        </authorList>
    </citation>
    <scope>NUCLEOTIDE SEQUENCE [LARGE SCALE GENOMIC DNA]</scope>
    <source>
        <strain evidence="7">DSM 14675 / JCM 12634 / Mx s8</strain>
    </source>
</reference>
<evidence type="ECO:0000313" key="6">
    <source>
        <dbReference type="EMBL" id="AGC47011.1"/>
    </source>
</evidence>
<dbReference type="InterPro" id="IPR029058">
    <property type="entry name" value="AB_hydrolase_fold"/>
</dbReference>
<dbReference type="InterPro" id="IPR017395">
    <property type="entry name" value="Chlorophyllase-like"/>
</dbReference>